<dbReference type="InterPro" id="IPR038726">
    <property type="entry name" value="PDDEXK_AddAB-type"/>
</dbReference>
<organism evidence="5 6">
    <name type="scientific">Egibacter rhizosphaerae</name>
    <dbReference type="NCBI Taxonomy" id="1670831"/>
    <lineage>
        <taxon>Bacteria</taxon>
        <taxon>Bacillati</taxon>
        <taxon>Actinomycetota</taxon>
        <taxon>Nitriliruptoria</taxon>
        <taxon>Egibacterales</taxon>
        <taxon>Egibacteraceae</taxon>
        <taxon>Egibacter</taxon>
    </lineage>
</organism>
<evidence type="ECO:0000313" key="5">
    <source>
        <dbReference type="EMBL" id="QBI20193.1"/>
    </source>
</evidence>
<name>A0A411YG56_9ACTN</name>
<keyword evidence="2" id="KW-0067">ATP-binding</keyword>
<dbReference type="Gene3D" id="3.90.320.10">
    <property type="match status" value="1"/>
</dbReference>
<keyword evidence="6" id="KW-1185">Reference proteome</keyword>
<evidence type="ECO:0000256" key="1">
    <source>
        <dbReference type="ARBA" id="ARBA00022763"/>
    </source>
</evidence>
<accession>A0A411YG56</accession>
<keyword evidence="2" id="KW-0378">Hydrolase</keyword>
<gene>
    <name evidence="5" type="ORF">ER308_11870</name>
</gene>
<dbReference type="RefSeq" id="WP_131155190.1">
    <property type="nucleotide sequence ID" value="NZ_CP036402.1"/>
</dbReference>
<dbReference type="GO" id="GO:0006281">
    <property type="term" value="P:DNA repair"/>
    <property type="evidence" value="ECO:0007669"/>
    <property type="project" value="UniProtKB-KW"/>
</dbReference>
<dbReference type="EMBL" id="CP036402">
    <property type="protein sequence ID" value="QBI20193.1"/>
    <property type="molecule type" value="Genomic_DNA"/>
</dbReference>
<keyword evidence="3" id="KW-0234">DNA repair</keyword>
<dbReference type="OrthoDB" id="9791397at2"/>
<dbReference type="Proteomes" id="UP000291469">
    <property type="component" value="Chromosome"/>
</dbReference>
<dbReference type="Pfam" id="PF12705">
    <property type="entry name" value="PDDEXK_1"/>
    <property type="match status" value="1"/>
</dbReference>
<sequence>MSAAVGEGAELPGIELAREPYITVWPSRLAELDRCGRAYRNRYVLGLRGEEAPSHPALELGLAVHRELEKRHTAPGRHDEPEPILEHDPQTLEAVARFVAAHRTVCPGGPQGDAAYRGGERTLGWRFTDERVLLLATIDAVWERPDGTIELRDYKTGGLAPDPTEDPAAAVHALLGRLTWPDRPLRVVYERLAHDPVLAAVDVDEEVVAGAARRVRHHAATLRAGDLPARPGPVCEPCPWRSTCPASVATGA</sequence>
<feature type="domain" description="PD-(D/E)XK endonuclease-like" evidence="4">
    <location>
        <begin position="26"/>
        <end position="245"/>
    </location>
</feature>
<keyword evidence="1" id="KW-0227">DNA damage</keyword>
<keyword evidence="2" id="KW-0347">Helicase</keyword>
<dbReference type="AlphaFoldDB" id="A0A411YG56"/>
<protein>
    <submittedName>
        <fullName evidence="5">PD-(D/E)XK nuclease family protein</fullName>
    </submittedName>
</protein>
<evidence type="ECO:0000313" key="6">
    <source>
        <dbReference type="Proteomes" id="UP000291469"/>
    </source>
</evidence>
<dbReference type="GO" id="GO:0004386">
    <property type="term" value="F:helicase activity"/>
    <property type="evidence" value="ECO:0007669"/>
    <property type="project" value="UniProtKB-KW"/>
</dbReference>
<evidence type="ECO:0000256" key="3">
    <source>
        <dbReference type="ARBA" id="ARBA00023204"/>
    </source>
</evidence>
<reference evidence="5 6" key="1">
    <citation type="submission" date="2019-01" db="EMBL/GenBank/DDBJ databases">
        <title>Egibacter rhizosphaerae EGI 80759T.</title>
        <authorList>
            <person name="Chen D.-D."/>
            <person name="Tian Y."/>
            <person name="Jiao J.-Y."/>
            <person name="Zhang X.-T."/>
            <person name="Zhang Y.-G."/>
            <person name="Zhang Y."/>
            <person name="Xiao M."/>
            <person name="Shu W.-S."/>
            <person name="Li W.-J."/>
        </authorList>
    </citation>
    <scope>NUCLEOTIDE SEQUENCE [LARGE SCALE GENOMIC DNA]</scope>
    <source>
        <strain evidence="5 6">EGI 80759</strain>
    </source>
</reference>
<dbReference type="InterPro" id="IPR011604">
    <property type="entry name" value="PDDEXK-like_dom_sf"/>
</dbReference>
<dbReference type="KEGG" id="erz:ER308_11870"/>
<evidence type="ECO:0000256" key="2">
    <source>
        <dbReference type="ARBA" id="ARBA00022806"/>
    </source>
</evidence>
<proteinExistence type="predicted"/>
<keyword evidence="2" id="KW-0547">Nucleotide-binding</keyword>
<evidence type="ECO:0000259" key="4">
    <source>
        <dbReference type="Pfam" id="PF12705"/>
    </source>
</evidence>